<evidence type="ECO:0000313" key="5">
    <source>
        <dbReference type="Proteomes" id="UP000309215"/>
    </source>
</evidence>
<keyword evidence="5" id="KW-1185">Reference proteome</keyword>
<proteinExistence type="predicted"/>
<feature type="compositionally biased region" description="Pro residues" evidence="1">
    <location>
        <begin position="289"/>
        <end position="302"/>
    </location>
</feature>
<keyword evidence="2" id="KW-0472">Membrane</keyword>
<dbReference type="OrthoDB" id="5500974at2"/>
<evidence type="ECO:0000313" key="4">
    <source>
        <dbReference type="EMBL" id="TKC95166.1"/>
    </source>
</evidence>
<keyword evidence="2" id="KW-0812">Transmembrane</keyword>
<dbReference type="EMBL" id="SSMQ01000102">
    <property type="protein sequence ID" value="TKC95166.1"/>
    <property type="molecule type" value="Genomic_DNA"/>
</dbReference>
<evidence type="ECO:0000256" key="1">
    <source>
        <dbReference type="SAM" id="MobiDB-lite"/>
    </source>
</evidence>
<dbReference type="AlphaFoldDB" id="A0A4U1IMC4"/>
<feature type="chain" id="PRO_5020419939" evidence="3">
    <location>
        <begin position="22"/>
        <end position="355"/>
    </location>
</feature>
<gene>
    <name evidence="4" type="ORF">E8A74_47580</name>
</gene>
<evidence type="ECO:0000256" key="3">
    <source>
        <dbReference type="SAM" id="SignalP"/>
    </source>
</evidence>
<feature type="signal peptide" evidence="3">
    <location>
        <begin position="1"/>
        <end position="21"/>
    </location>
</feature>
<feature type="transmembrane region" description="Helical" evidence="2">
    <location>
        <begin position="306"/>
        <end position="327"/>
    </location>
</feature>
<dbReference type="Proteomes" id="UP000309215">
    <property type="component" value="Unassembled WGS sequence"/>
</dbReference>
<feature type="region of interest" description="Disordered" evidence="1">
    <location>
        <begin position="248"/>
        <end position="303"/>
    </location>
</feature>
<feature type="region of interest" description="Disordered" evidence="1">
    <location>
        <begin position="333"/>
        <end position="355"/>
    </location>
</feature>
<name>A0A4U1IMC4_9BACT</name>
<reference evidence="4 5" key="1">
    <citation type="submission" date="2019-04" db="EMBL/GenBank/DDBJ databases">
        <authorList>
            <person name="Li Y."/>
            <person name="Wang J."/>
        </authorList>
    </citation>
    <scope>NUCLEOTIDE SEQUENCE [LARGE SCALE GENOMIC DNA]</scope>
    <source>
        <strain evidence="4 5">DSM 14668</strain>
    </source>
</reference>
<feature type="compositionally biased region" description="Basic and acidic residues" evidence="1">
    <location>
        <begin position="261"/>
        <end position="274"/>
    </location>
</feature>
<keyword evidence="2" id="KW-1133">Transmembrane helix</keyword>
<sequence>MRRALAALLALATAAGCGSPAALVAKAPEYAPRDQAKARSFKNQDEPLIIEWPAAERTKLEALARRGAVAVHYQGETMAVLGHCRVPGAYGYVSTTPQRERVTIRDEDDLHAALPLGAARLEAALKKAGQLQVSLTIVGTFQAERDAIGRDELEGDCASATHVVTALAVGAFEFFAGGDASLGADASVGSGPAAQEVAGAHSTAKREILNQGGDQAVCAKATAEDTAPPYGCGALLRVEVVRLVAPKKTEPADTSPAAEPEPPKAEPTPRETPRAETSAPPFFTSYEPLPSPSTPAAGPPPSDHTAAIVIGSLITVGLGIGVGWIIYDRTKEEKPGPTGGFGSGTSAFGRPLFSW</sequence>
<organism evidence="4 5">
    <name type="scientific">Polyangium fumosum</name>
    <dbReference type="NCBI Taxonomy" id="889272"/>
    <lineage>
        <taxon>Bacteria</taxon>
        <taxon>Pseudomonadati</taxon>
        <taxon>Myxococcota</taxon>
        <taxon>Polyangia</taxon>
        <taxon>Polyangiales</taxon>
        <taxon>Polyangiaceae</taxon>
        <taxon>Polyangium</taxon>
    </lineage>
</organism>
<accession>A0A4U1IMC4</accession>
<dbReference type="RefSeq" id="WP_136935829.1">
    <property type="nucleotide sequence ID" value="NZ_SSMQ01000102.1"/>
</dbReference>
<dbReference type="PROSITE" id="PS51257">
    <property type="entry name" value="PROKAR_LIPOPROTEIN"/>
    <property type="match status" value="1"/>
</dbReference>
<evidence type="ECO:0000256" key="2">
    <source>
        <dbReference type="SAM" id="Phobius"/>
    </source>
</evidence>
<keyword evidence="3" id="KW-0732">Signal</keyword>
<protein>
    <submittedName>
        <fullName evidence="4">Uncharacterized protein</fullName>
    </submittedName>
</protein>
<comment type="caution">
    <text evidence="4">The sequence shown here is derived from an EMBL/GenBank/DDBJ whole genome shotgun (WGS) entry which is preliminary data.</text>
</comment>